<dbReference type="GO" id="GO:0006310">
    <property type="term" value="P:DNA recombination"/>
    <property type="evidence" value="ECO:0007669"/>
    <property type="project" value="UniProtKB-KW"/>
</dbReference>
<dbReference type="InterPro" id="IPR021109">
    <property type="entry name" value="Peptidase_aspartic_dom_sf"/>
</dbReference>
<keyword evidence="14" id="KW-0239">DNA-directed DNA polymerase</keyword>
<dbReference type="PROSITE" id="PS50013">
    <property type="entry name" value="CHROMO_2"/>
    <property type="match status" value="1"/>
</dbReference>
<dbReference type="GO" id="GO:0015074">
    <property type="term" value="P:DNA integration"/>
    <property type="evidence" value="ECO:0007669"/>
    <property type="project" value="UniProtKB-KW"/>
</dbReference>
<comment type="caution">
    <text evidence="21">The sequence shown here is derived from an EMBL/GenBank/DDBJ whole genome shotgun (WGS) entry which is preliminary data.</text>
</comment>
<dbReference type="InterPro" id="IPR043502">
    <property type="entry name" value="DNA/RNA_pol_sf"/>
</dbReference>
<evidence type="ECO:0000256" key="16">
    <source>
        <dbReference type="ARBA" id="ARBA00023172"/>
    </source>
</evidence>
<dbReference type="InterPro" id="IPR000953">
    <property type="entry name" value="Chromo/chromo_shadow_dom"/>
</dbReference>
<dbReference type="PANTHER" id="PTHR37984">
    <property type="entry name" value="PROTEIN CBG26694"/>
    <property type="match status" value="1"/>
</dbReference>
<dbReference type="CDD" id="cd00024">
    <property type="entry name" value="CD_CSD"/>
    <property type="match status" value="1"/>
</dbReference>
<keyword evidence="7" id="KW-0255">Endonuclease</keyword>
<evidence type="ECO:0000256" key="15">
    <source>
        <dbReference type="ARBA" id="ARBA00023125"/>
    </source>
</evidence>
<evidence type="ECO:0000256" key="13">
    <source>
        <dbReference type="ARBA" id="ARBA00022918"/>
    </source>
</evidence>
<dbReference type="InterPro" id="IPR041588">
    <property type="entry name" value="Integrase_H2C2"/>
</dbReference>
<dbReference type="InterPro" id="IPR001969">
    <property type="entry name" value="Aspartic_peptidase_AS"/>
</dbReference>
<dbReference type="Gene3D" id="1.10.340.70">
    <property type="match status" value="1"/>
</dbReference>
<organism evidence="21 22">
    <name type="scientific">Buddleja alternifolia</name>
    <dbReference type="NCBI Taxonomy" id="168488"/>
    <lineage>
        <taxon>Eukaryota</taxon>
        <taxon>Viridiplantae</taxon>
        <taxon>Streptophyta</taxon>
        <taxon>Embryophyta</taxon>
        <taxon>Tracheophyta</taxon>
        <taxon>Spermatophyta</taxon>
        <taxon>Magnoliopsida</taxon>
        <taxon>eudicotyledons</taxon>
        <taxon>Gunneridae</taxon>
        <taxon>Pentapetalae</taxon>
        <taxon>asterids</taxon>
        <taxon>lamiids</taxon>
        <taxon>Lamiales</taxon>
        <taxon>Scrophulariaceae</taxon>
        <taxon>Buddlejeae</taxon>
        <taxon>Buddleja</taxon>
    </lineage>
</organism>
<dbReference type="SUPFAM" id="SSF56672">
    <property type="entry name" value="DNA/RNA polymerases"/>
    <property type="match status" value="1"/>
</dbReference>
<keyword evidence="12" id="KW-0229">DNA integration</keyword>
<dbReference type="Pfam" id="PF00385">
    <property type="entry name" value="Chromo"/>
    <property type="match status" value="1"/>
</dbReference>
<keyword evidence="11" id="KW-0460">Magnesium</keyword>
<evidence type="ECO:0000256" key="11">
    <source>
        <dbReference type="ARBA" id="ARBA00022842"/>
    </source>
</evidence>
<keyword evidence="13" id="KW-0695">RNA-directed DNA polymerase</keyword>
<dbReference type="InterPro" id="IPR050951">
    <property type="entry name" value="Retrovirus_Pol_polyprotein"/>
</dbReference>
<sequence length="790" mass="89492">MFLDVKINGKPIRAMIDTGATHNYLASAEVERLGLVLEKGIGRVKAINSAAQPIAGVAKSVLIRAGSFEGRTNLSVVVMDDFKLILGLEFLRDTKSAVFPHADSLMMMGNKPCVIPTYAGKLSEKNLSAMQFEKGCKRNEQSYLCTLYLEEDEISGPLPEKVKKLLREFVDVMPDELPRKLPPKRDIDHEIELVPGTKPPARAPYRMSQPELAELRKQLKEMLECGIIKPAKSPYGAPVLFQKKADGSLRIKQARWQELLSEYNFMLEYRAGTSNHVADALSRRADLANVSVVAALASSAVATSVRDRIKELLPRDPAAQNLIDLVGQGKARQFWFEDGLLMTKGNRLYVPKGGDLRKSLITECHDTLWAGHPGGERTNALVQRAYFWPQMRDDVETYVRTCLKDWVKLLDVAQLCFNAQKSSSTNKSAFEIVTGQQPLLPHTIDSPQNARSPLARSFTQEWKQNVEIAQSYLMKAQKRMKKHADERRRFLEFQVGDMVMVKVPDPRLSKASRGRDPRLMQKYIGPLPIIKRIGKVAYKVELPPWCKTHNVHHVSQLKPYSADQEDDSRNQPDRPQLELKKTGKRVVEAILNYRVTHTAKKTFDEYLVKWQGCSSEENTWERVTNLKAYPELIEAYHASAAPRTSPSQVGEMKYNSGGEARSRGSSSHASRNFDGVDEETLYCGCGAMLRTLTSKTKKNPGRRFKSCPVKGERYCILFKWIDDDIHPGTMQIIRELEDHSRSLEGQLNTVKQRYQTMECSFAYAYMTEGDPKWNELQIIFNDMNEPGFIF</sequence>
<dbReference type="PROSITE" id="PS00141">
    <property type="entry name" value="ASP_PROTEASE"/>
    <property type="match status" value="1"/>
</dbReference>
<keyword evidence="8 17" id="KW-0863">Zinc-finger</keyword>
<keyword evidence="5" id="KW-0479">Metal-binding</keyword>
<keyword evidence="16" id="KW-0233">DNA recombination</keyword>
<dbReference type="GO" id="GO:0008270">
    <property type="term" value="F:zinc ion binding"/>
    <property type="evidence" value="ECO:0007669"/>
    <property type="project" value="UniProtKB-KW"/>
</dbReference>
<dbReference type="GO" id="GO:0004519">
    <property type="term" value="F:endonuclease activity"/>
    <property type="evidence" value="ECO:0007669"/>
    <property type="project" value="UniProtKB-KW"/>
</dbReference>
<dbReference type="SMART" id="SM00298">
    <property type="entry name" value="CHROMO"/>
    <property type="match status" value="1"/>
</dbReference>
<evidence type="ECO:0000256" key="2">
    <source>
        <dbReference type="ARBA" id="ARBA00022679"/>
    </source>
</evidence>
<dbReference type="InterPro" id="IPR010666">
    <property type="entry name" value="Znf_GRF"/>
</dbReference>
<evidence type="ECO:0000256" key="18">
    <source>
        <dbReference type="SAM" id="MobiDB-lite"/>
    </source>
</evidence>
<evidence type="ECO:0000259" key="19">
    <source>
        <dbReference type="PROSITE" id="PS50013"/>
    </source>
</evidence>
<dbReference type="PROSITE" id="PS51999">
    <property type="entry name" value="ZF_GRF"/>
    <property type="match status" value="1"/>
</dbReference>
<feature type="region of interest" description="Disordered" evidence="18">
    <location>
        <begin position="559"/>
        <end position="580"/>
    </location>
</feature>
<keyword evidence="9" id="KW-0378">Hydrolase</keyword>
<evidence type="ECO:0000256" key="7">
    <source>
        <dbReference type="ARBA" id="ARBA00022759"/>
    </source>
</evidence>
<evidence type="ECO:0000256" key="14">
    <source>
        <dbReference type="ARBA" id="ARBA00022932"/>
    </source>
</evidence>
<accession>A0AAV6WLX4</accession>
<dbReference type="Pfam" id="PF17921">
    <property type="entry name" value="Integrase_H2C2"/>
    <property type="match status" value="1"/>
</dbReference>
<feature type="compositionally biased region" description="Basic and acidic residues" evidence="18">
    <location>
        <begin position="567"/>
        <end position="580"/>
    </location>
</feature>
<keyword evidence="4" id="KW-0540">Nuclease</keyword>
<dbReference type="AlphaFoldDB" id="A0AAV6WLX4"/>
<evidence type="ECO:0000256" key="1">
    <source>
        <dbReference type="ARBA" id="ARBA00022670"/>
    </source>
</evidence>
<dbReference type="Pfam" id="PF13975">
    <property type="entry name" value="gag-asp_proteas"/>
    <property type="match status" value="1"/>
</dbReference>
<keyword evidence="1" id="KW-0645">Protease</keyword>
<dbReference type="CDD" id="cd00303">
    <property type="entry name" value="retropepsin_like"/>
    <property type="match status" value="1"/>
</dbReference>
<dbReference type="Gene3D" id="3.10.10.10">
    <property type="entry name" value="HIV Type 1 Reverse Transcriptase, subunit A, domain 1"/>
    <property type="match status" value="1"/>
</dbReference>
<keyword evidence="3" id="KW-0548">Nucleotidyltransferase</keyword>
<feature type="region of interest" description="Disordered" evidence="18">
    <location>
        <begin position="640"/>
        <end position="672"/>
    </location>
</feature>
<evidence type="ECO:0000256" key="4">
    <source>
        <dbReference type="ARBA" id="ARBA00022722"/>
    </source>
</evidence>
<dbReference type="Proteomes" id="UP000826271">
    <property type="component" value="Unassembled WGS sequence"/>
</dbReference>
<feature type="domain" description="GRF-type" evidence="20">
    <location>
        <begin position="683"/>
        <end position="724"/>
    </location>
</feature>
<dbReference type="SUPFAM" id="SSF54160">
    <property type="entry name" value="Chromo domain-like"/>
    <property type="match status" value="1"/>
</dbReference>
<evidence type="ECO:0000256" key="17">
    <source>
        <dbReference type="PROSITE-ProRule" id="PRU01343"/>
    </source>
</evidence>
<dbReference type="GO" id="GO:0003677">
    <property type="term" value="F:DNA binding"/>
    <property type="evidence" value="ECO:0007669"/>
    <property type="project" value="UniProtKB-KW"/>
</dbReference>
<evidence type="ECO:0000256" key="9">
    <source>
        <dbReference type="ARBA" id="ARBA00022801"/>
    </source>
</evidence>
<dbReference type="InterPro" id="IPR016197">
    <property type="entry name" value="Chromo-like_dom_sf"/>
</dbReference>
<dbReference type="SUPFAM" id="SSF50630">
    <property type="entry name" value="Acid proteases"/>
    <property type="match status" value="1"/>
</dbReference>
<reference evidence="21" key="1">
    <citation type="submission" date="2019-10" db="EMBL/GenBank/DDBJ databases">
        <authorList>
            <person name="Zhang R."/>
            <person name="Pan Y."/>
            <person name="Wang J."/>
            <person name="Ma R."/>
            <person name="Yu S."/>
        </authorList>
    </citation>
    <scope>NUCLEOTIDE SEQUENCE</scope>
    <source>
        <strain evidence="21">LA-IB0</strain>
        <tissue evidence="21">Leaf</tissue>
    </source>
</reference>
<dbReference type="InterPro" id="IPR023780">
    <property type="entry name" value="Chromo_domain"/>
</dbReference>
<keyword evidence="6" id="KW-0064">Aspartyl protease</keyword>
<dbReference type="GO" id="GO:0006508">
    <property type="term" value="P:proteolysis"/>
    <property type="evidence" value="ECO:0007669"/>
    <property type="project" value="UniProtKB-KW"/>
</dbReference>
<proteinExistence type="predicted"/>
<dbReference type="PANTHER" id="PTHR37984:SF5">
    <property type="entry name" value="PROTEIN NYNRIN-LIKE"/>
    <property type="match status" value="1"/>
</dbReference>
<dbReference type="Gene3D" id="2.40.70.10">
    <property type="entry name" value="Acid Proteases"/>
    <property type="match status" value="1"/>
</dbReference>
<feature type="compositionally biased region" description="Low complexity" evidence="18">
    <location>
        <begin position="656"/>
        <end position="670"/>
    </location>
</feature>
<evidence type="ECO:0000256" key="3">
    <source>
        <dbReference type="ARBA" id="ARBA00022695"/>
    </source>
</evidence>
<dbReference type="Pfam" id="PF24626">
    <property type="entry name" value="SH3_Tf2-1"/>
    <property type="match status" value="1"/>
</dbReference>
<evidence type="ECO:0000256" key="8">
    <source>
        <dbReference type="ARBA" id="ARBA00022771"/>
    </source>
</evidence>
<dbReference type="Gene3D" id="2.40.50.40">
    <property type="match status" value="1"/>
</dbReference>
<evidence type="ECO:0000313" key="21">
    <source>
        <dbReference type="EMBL" id="KAG8367928.1"/>
    </source>
</evidence>
<evidence type="ECO:0008006" key="23">
    <source>
        <dbReference type="Google" id="ProtNLM"/>
    </source>
</evidence>
<keyword evidence="15" id="KW-0238">DNA-binding</keyword>
<gene>
    <name evidence="21" type="ORF">BUALT_Bualt16G0123700</name>
</gene>
<evidence type="ECO:0000256" key="6">
    <source>
        <dbReference type="ARBA" id="ARBA00022750"/>
    </source>
</evidence>
<keyword evidence="10" id="KW-0862">Zinc</keyword>
<evidence type="ECO:0000256" key="5">
    <source>
        <dbReference type="ARBA" id="ARBA00022723"/>
    </source>
</evidence>
<dbReference type="EMBL" id="WHWC01000016">
    <property type="protein sequence ID" value="KAG8367928.1"/>
    <property type="molecule type" value="Genomic_DNA"/>
</dbReference>
<evidence type="ECO:0000259" key="20">
    <source>
        <dbReference type="PROSITE" id="PS51999"/>
    </source>
</evidence>
<evidence type="ECO:0000313" key="22">
    <source>
        <dbReference type="Proteomes" id="UP000826271"/>
    </source>
</evidence>
<dbReference type="GO" id="GO:0003887">
    <property type="term" value="F:DNA-directed DNA polymerase activity"/>
    <property type="evidence" value="ECO:0007669"/>
    <property type="project" value="UniProtKB-KW"/>
</dbReference>
<keyword evidence="2" id="KW-0808">Transferase</keyword>
<evidence type="ECO:0000256" key="10">
    <source>
        <dbReference type="ARBA" id="ARBA00022833"/>
    </source>
</evidence>
<name>A0AAV6WLX4_9LAMI</name>
<dbReference type="GO" id="GO:0003964">
    <property type="term" value="F:RNA-directed DNA polymerase activity"/>
    <property type="evidence" value="ECO:0007669"/>
    <property type="project" value="UniProtKB-KW"/>
</dbReference>
<evidence type="ECO:0000256" key="12">
    <source>
        <dbReference type="ARBA" id="ARBA00022908"/>
    </source>
</evidence>
<keyword evidence="22" id="KW-1185">Reference proteome</keyword>
<dbReference type="Pfam" id="PF06839">
    <property type="entry name" value="Zn_ribbon_GRF"/>
    <property type="match status" value="1"/>
</dbReference>
<feature type="domain" description="Chromo" evidence="19">
    <location>
        <begin position="585"/>
        <end position="648"/>
    </location>
</feature>
<protein>
    <recommendedName>
        <fullName evidence="23">Chromo domain-containing protein</fullName>
    </recommendedName>
</protein>
<dbReference type="InterPro" id="IPR056924">
    <property type="entry name" value="SH3_Tf2-1"/>
</dbReference>
<dbReference type="GO" id="GO:0004190">
    <property type="term" value="F:aspartic-type endopeptidase activity"/>
    <property type="evidence" value="ECO:0007669"/>
    <property type="project" value="UniProtKB-KW"/>
</dbReference>